<dbReference type="EMBL" id="LGUF01000007">
    <property type="protein sequence ID" value="KON87810.1"/>
    <property type="molecule type" value="Genomic_DNA"/>
</dbReference>
<evidence type="ECO:0000256" key="1">
    <source>
        <dbReference type="SAM" id="MobiDB-lite"/>
    </source>
</evidence>
<dbReference type="Proteomes" id="UP000037109">
    <property type="component" value="Unassembled WGS sequence"/>
</dbReference>
<feature type="region of interest" description="Disordered" evidence="1">
    <location>
        <begin position="1"/>
        <end position="50"/>
    </location>
</feature>
<gene>
    <name evidence="2" type="ORF">AF332_13885</name>
</gene>
<proteinExistence type="predicted"/>
<reference evidence="3" key="1">
    <citation type="submission" date="2015-07" db="EMBL/GenBank/DDBJ databases">
        <title>Fjat-10036 dsm4.</title>
        <authorList>
            <person name="Liu B."/>
            <person name="Wang J."/>
            <person name="Zhu Y."/>
            <person name="Liu G."/>
            <person name="Chen Q."/>
            <person name="Chen Z."/>
            <person name="Lan J."/>
            <person name="Che J."/>
            <person name="Ge C."/>
            <person name="Shi H."/>
            <person name="Pan Z."/>
            <person name="Liu X."/>
        </authorList>
    </citation>
    <scope>NUCLEOTIDE SEQUENCE [LARGE SCALE GENOMIC DNA]</scope>
    <source>
        <strain evidence="3">DSM 4</strain>
    </source>
</reference>
<feature type="compositionally biased region" description="Basic residues" evidence="1">
    <location>
        <begin position="1"/>
        <end position="14"/>
    </location>
</feature>
<keyword evidence="3" id="KW-1185">Reference proteome</keyword>
<evidence type="ECO:0000313" key="3">
    <source>
        <dbReference type="Proteomes" id="UP000037109"/>
    </source>
</evidence>
<sequence length="64" mass="7336">MKEKKRKAVRKRARFGQGEGEKAKNSPNTGLIRTGRRRKSGKQSDSYQYNKHDYSPIHSVIGAF</sequence>
<accession>A0A0M0GD25</accession>
<comment type="caution">
    <text evidence="2">The sequence shown here is derived from an EMBL/GenBank/DDBJ whole genome shotgun (WGS) entry which is preliminary data.</text>
</comment>
<evidence type="ECO:0000313" key="2">
    <source>
        <dbReference type="EMBL" id="KON87810.1"/>
    </source>
</evidence>
<organism evidence="2 3">
    <name type="scientific">Sporosarcina globispora</name>
    <name type="common">Bacillus globisporus</name>
    <dbReference type="NCBI Taxonomy" id="1459"/>
    <lineage>
        <taxon>Bacteria</taxon>
        <taxon>Bacillati</taxon>
        <taxon>Bacillota</taxon>
        <taxon>Bacilli</taxon>
        <taxon>Bacillales</taxon>
        <taxon>Caryophanaceae</taxon>
        <taxon>Sporosarcina</taxon>
    </lineage>
</organism>
<name>A0A0M0GD25_SPOGL</name>
<dbReference type="AlphaFoldDB" id="A0A0M0GD25"/>
<protein>
    <submittedName>
        <fullName evidence="2">Uncharacterized protein</fullName>
    </submittedName>
</protein>